<dbReference type="GO" id="GO:0004842">
    <property type="term" value="F:ubiquitin-protein transferase activity"/>
    <property type="evidence" value="ECO:0007669"/>
    <property type="project" value="InterPro"/>
</dbReference>
<dbReference type="AlphaFoldDB" id="A0A6D2IT47"/>
<feature type="compositionally biased region" description="Basic and acidic residues" evidence="1">
    <location>
        <begin position="18"/>
        <end position="28"/>
    </location>
</feature>
<protein>
    <submittedName>
        <fullName evidence="2">Uncharacterized protein</fullName>
    </submittedName>
</protein>
<dbReference type="PANTHER" id="PTHR46293">
    <property type="entry name" value="E3 UBIQUITIN PROTEIN LIGASE DRIP1"/>
    <property type="match status" value="1"/>
</dbReference>
<gene>
    <name evidence="2" type="ORF">MERR_LOCUS18918</name>
</gene>
<reference evidence="2" key="1">
    <citation type="submission" date="2020-01" db="EMBL/GenBank/DDBJ databases">
        <authorList>
            <person name="Mishra B."/>
        </authorList>
    </citation>
    <scope>NUCLEOTIDE SEQUENCE [LARGE SCALE GENOMIC DNA]</scope>
</reference>
<keyword evidence="3" id="KW-1185">Reference proteome</keyword>
<comment type="caution">
    <text evidence="2">The sequence shown here is derived from an EMBL/GenBank/DDBJ whole genome shotgun (WGS) entry which is preliminary data.</text>
</comment>
<evidence type="ECO:0000313" key="2">
    <source>
        <dbReference type="EMBL" id="CAA7031683.1"/>
    </source>
</evidence>
<proteinExistence type="predicted"/>
<feature type="region of interest" description="Disordered" evidence="1">
    <location>
        <begin position="15"/>
        <end position="40"/>
    </location>
</feature>
<dbReference type="Proteomes" id="UP000467841">
    <property type="component" value="Unassembled WGS sequence"/>
</dbReference>
<dbReference type="PANTHER" id="PTHR46293:SF3">
    <property type="entry name" value="E3 UBIQUITIN PROTEIN LIGASE DRIPH-RELATED"/>
    <property type="match status" value="1"/>
</dbReference>
<evidence type="ECO:0000313" key="3">
    <source>
        <dbReference type="Proteomes" id="UP000467841"/>
    </source>
</evidence>
<name>A0A6D2IT47_9BRAS</name>
<organism evidence="2 3">
    <name type="scientific">Microthlaspi erraticum</name>
    <dbReference type="NCBI Taxonomy" id="1685480"/>
    <lineage>
        <taxon>Eukaryota</taxon>
        <taxon>Viridiplantae</taxon>
        <taxon>Streptophyta</taxon>
        <taxon>Embryophyta</taxon>
        <taxon>Tracheophyta</taxon>
        <taxon>Spermatophyta</taxon>
        <taxon>Magnoliopsida</taxon>
        <taxon>eudicotyledons</taxon>
        <taxon>Gunneridae</taxon>
        <taxon>Pentapetalae</taxon>
        <taxon>rosids</taxon>
        <taxon>malvids</taxon>
        <taxon>Brassicales</taxon>
        <taxon>Brassicaceae</taxon>
        <taxon>Coluteocarpeae</taxon>
        <taxon>Microthlaspi</taxon>
    </lineage>
</organism>
<accession>A0A6D2IT47</accession>
<dbReference type="OrthoDB" id="1305878at2759"/>
<sequence length="156" mass="17712">MAILIGESSVKIELPSASKEEGKTEKVDPLAQATPQNTTPSVAINNQSTPIWFILKSFNHRKDTHLQLPQLPNRYIRVENRDMTVAYVQKYVAMKLGLESENEVELYLRDLPLDPSMWLLDLLNYWVATTCPQTILTRTGASAEDYMLIISYGRKA</sequence>
<dbReference type="EMBL" id="CACVBM020001109">
    <property type="protein sequence ID" value="CAA7031683.1"/>
    <property type="molecule type" value="Genomic_DNA"/>
</dbReference>
<dbReference type="InterPro" id="IPR044807">
    <property type="entry name" value="DRIP1-like"/>
</dbReference>
<evidence type="ECO:0000256" key="1">
    <source>
        <dbReference type="SAM" id="MobiDB-lite"/>
    </source>
</evidence>
<dbReference type="Gene3D" id="3.10.20.90">
    <property type="entry name" value="Phosphatidylinositol 3-kinase Catalytic Subunit, Chain A, domain 1"/>
    <property type="match status" value="1"/>
</dbReference>